<comment type="caution">
    <text evidence="1">The sequence shown here is derived from an EMBL/GenBank/DDBJ whole genome shotgun (WGS) entry which is preliminary data.</text>
</comment>
<dbReference type="PROSITE" id="PS51257">
    <property type="entry name" value="PROKAR_LIPOPROTEIN"/>
    <property type="match status" value="1"/>
</dbReference>
<dbReference type="Proteomes" id="UP000240506">
    <property type="component" value="Unassembled WGS sequence"/>
</dbReference>
<evidence type="ECO:0000313" key="2">
    <source>
        <dbReference type="Proteomes" id="UP000240506"/>
    </source>
</evidence>
<dbReference type="RefSeq" id="WP_107883405.1">
    <property type="nucleotide sequence ID" value="NZ_PYSG01000002.1"/>
</dbReference>
<accession>A0ABX5HWV2</accession>
<organism evidence="1 2">
    <name type="scientific">Shewanella morhuae</name>
    <dbReference type="NCBI Taxonomy" id="365591"/>
    <lineage>
        <taxon>Bacteria</taxon>
        <taxon>Pseudomonadati</taxon>
        <taxon>Pseudomonadota</taxon>
        <taxon>Gammaproteobacteria</taxon>
        <taxon>Alteromonadales</taxon>
        <taxon>Shewanellaceae</taxon>
        <taxon>Shewanella</taxon>
    </lineage>
</organism>
<proteinExistence type="predicted"/>
<protein>
    <submittedName>
        <fullName evidence="1">DUF3833 domain-containing protein</fullName>
    </submittedName>
</protein>
<sequence length="186" mass="20786">MRLLNTLMGKKLMGRKLFLGCLMIGWLSSCSSVEVTDYKDTTPTLVLESFFNGPLKASGVVHDFSGKVIRKFNVTMEANWQGNEGVINEWFVYNDGETQTRVWKIKALGNGQYTGTAGDILGTALGQSSGSALRWKYDMLLPVDGDEYQVHFDDWMFLVNDNTIINQSDIIKFGITVAQVTLVIQK</sequence>
<evidence type="ECO:0000313" key="1">
    <source>
        <dbReference type="EMBL" id="PTA50896.1"/>
    </source>
</evidence>
<keyword evidence="2" id="KW-1185">Reference proteome</keyword>
<dbReference type="EMBL" id="PYSG01000002">
    <property type="protein sequence ID" value="PTA50896.1"/>
    <property type="molecule type" value="Genomic_DNA"/>
</dbReference>
<reference evidence="1 2" key="1">
    <citation type="submission" date="2018-03" db="EMBL/GenBank/DDBJ databases">
        <authorList>
            <person name="Dailey F.E."/>
        </authorList>
    </citation>
    <scope>NUCLEOTIDE SEQUENCE [LARGE SCALE GENOMIC DNA]</scope>
    <source>
        <strain evidence="1 2">CW7</strain>
    </source>
</reference>
<reference evidence="1 2" key="2">
    <citation type="submission" date="2018-04" db="EMBL/GenBank/DDBJ databases">
        <title>Genomic sequence of a freshwater isolate of Shewanella morhuae.</title>
        <authorList>
            <person name="Castillo D.E."/>
            <person name="Gram L."/>
        </authorList>
    </citation>
    <scope>NUCLEOTIDE SEQUENCE [LARGE SCALE GENOMIC DNA]</scope>
    <source>
        <strain evidence="1 2">CW7</strain>
    </source>
</reference>
<dbReference type="Pfam" id="PF12915">
    <property type="entry name" value="DUF3833"/>
    <property type="match status" value="1"/>
</dbReference>
<gene>
    <name evidence="1" type="ORF">C9I43_10420</name>
</gene>
<dbReference type="InterPro" id="IPR024409">
    <property type="entry name" value="DUF3833"/>
</dbReference>
<name>A0ABX5HWV2_9GAMM</name>